<evidence type="ECO:0000256" key="4">
    <source>
        <dbReference type="ARBA" id="ARBA00022764"/>
    </source>
</evidence>
<proteinExistence type="inferred from homology"/>
<evidence type="ECO:0000313" key="7">
    <source>
        <dbReference type="Proteomes" id="UP000276260"/>
    </source>
</evidence>
<keyword evidence="7" id="KW-1185">Reference proteome</keyword>
<comment type="similarity">
    <text evidence="2">Belongs to the CpxP/Spy family.</text>
</comment>
<dbReference type="Proteomes" id="UP000276260">
    <property type="component" value="Unassembled WGS sequence"/>
</dbReference>
<keyword evidence="4" id="KW-0574">Periplasm</keyword>
<comment type="subcellular location">
    <subcellularLocation>
        <location evidence="1">Periplasm</location>
    </subcellularLocation>
</comment>
<dbReference type="PANTHER" id="PTHR38102">
    <property type="entry name" value="PERIPLASMIC CHAPERONE SPY"/>
    <property type="match status" value="1"/>
</dbReference>
<dbReference type="GO" id="GO:0051082">
    <property type="term" value="F:unfolded protein binding"/>
    <property type="evidence" value="ECO:0007669"/>
    <property type="project" value="TreeGrafter"/>
</dbReference>
<dbReference type="PANTHER" id="PTHR38102:SF1">
    <property type="entry name" value="PERIPLASMIC CHAPERONE SPY"/>
    <property type="match status" value="1"/>
</dbReference>
<dbReference type="PIRSF" id="PIRSF034445">
    <property type="entry name" value="CpxP_Spy"/>
    <property type="match status" value="1"/>
</dbReference>
<accession>A0A3P3QRJ6</accession>
<comment type="caution">
    <text evidence="6">The sequence shown here is derived from an EMBL/GenBank/DDBJ whole genome shotgun (WGS) entry which is preliminary data.</text>
</comment>
<feature type="chain" id="PRO_5018165909" evidence="5">
    <location>
        <begin position="30"/>
        <end position="156"/>
    </location>
</feature>
<reference evidence="6 7" key="1">
    <citation type="submission" date="2018-11" db="EMBL/GenBank/DDBJ databases">
        <title>Draft genome analysis of Rheinheimera mesophila isolated from an industrial waste site.</title>
        <authorList>
            <person name="Yu Q."/>
            <person name="Qi Y."/>
            <person name="Zhang H."/>
            <person name="Lu Y."/>
            <person name="Pu J."/>
        </authorList>
    </citation>
    <scope>NUCLEOTIDE SEQUENCE [LARGE SCALE GENOMIC DNA]</scope>
    <source>
        <strain evidence="6 7">IITR13</strain>
    </source>
</reference>
<dbReference type="OrthoDB" id="6227479at2"/>
<keyword evidence="3 5" id="KW-0732">Signal</keyword>
<evidence type="ECO:0000313" key="6">
    <source>
        <dbReference type="EMBL" id="RRJ23827.1"/>
    </source>
</evidence>
<feature type="signal peptide" evidence="5">
    <location>
        <begin position="1"/>
        <end position="29"/>
    </location>
</feature>
<organism evidence="6 7">
    <name type="scientific">Rheinheimera mesophila</name>
    <dbReference type="NCBI Taxonomy" id="1547515"/>
    <lineage>
        <taxon>Bacteria</taxon>
        <taxon>Pseudomonadati</taxon>
        <taxon>Pseudomonadota</taxon>
        <taxon>Gammaproteobacteria</taxon>
        <taxon>Chromatiales</taxon>
        <taxon>Chromatiaceae</taxon>
        <taxon>Rheinheimera</taxon>
    </lineage>
</organism>
<evidence type="ECO:0000256" key="2">
    <source>
        <dbReference type="ARBA" id="ARBA00008441"/>
    </source>
</evidence>
<dbReference type="CDD" id="cd09916">
    <property type="entry name" value="CpxP_like"/>
    <property type="match status" value="1"/>
</dbReference>
<dbReference type="Pfam" id="PF07813">
    <property type="entry name" value="LTXXQ"/>
    <property type="match status" value="1"/>
</dbReference>
<dbReference type="GO" id="GO:0030288">
    <property type="term" value="C:outer membrane-bounded periplasmic space"/>
    <property type="evidence" value="ECO:0007669"/>
    <property type="project" value="TreeGrafter"/>
</dbReference>
<gene>
    <name evidence="6" type="ORF">EIK76_07175</name>
</gene>
<evidence type="ECO:0000256" key="5">
    <source>
        <dbReference type="SAM" id="SignalP"/>
    </source>
</evidence>
<sequence>MRKDTMKHSTVIALVFSSVIAAASASSYAGPDRAHEGHGPAAGFHMKALKGLDLTDAQKDQIKTLMEQHRATMPKRDEVKSEMDQLKALVQADTFDEAAVRALLEAKQKDKLDHEVARAKLQFEINKVLTVEQKAKLAERQQKWHEKAKARAEAKS</sequence>
<dbReference type="AlphaFoldDB" id="A0A3P3QRJ6"/>
<dbReference type="Gene3D" id="1.20.120.1490">
    <property type="match status" value="1"/>
</dbReference>
<dbReference type="InterPro" id="IPR012899">
    <property type="entry name" value="LTXXQ"/>
</dbReference>
<evidence type="ECO:0000256" key="3">
    <source>
        <dbReference type="ARBA" id="ARBA00022729"/>
    </source>
</evidence>
<dbReference type="InterPro" id="IPR052211">
    <property type="entry name" value="Cpx_auxiliary_protein"/>
</dbReference>
<name>A0A3P3QRJ6_9GAMM</name>
<dbReference type="EMBL" id="RRCF01000001">
    <property type="protein sequence ID" value="RRJ23827.1"/>
    <property type="molecule type" value="Genomic_DNA"/>
</dbReference>
<protein>
    <submittedName>
        <fullName evidence="6">Periplasmic heavy metal sensor</fullName>
    </submittedName>
</protein>
<evidence type="ECO:0000256" key="1">
    <source>
        <dbReference type="ARBA" id="ARBA00004418"/>
    </source>
</evidence>